<dbReference type="Pfam" id="PF06580">
    <property type="entry name" value="His_kinase"/>
    <property type="match status" value="1"/>
</dbReference>
<feature type="transmembrane region" description="Helical" evidence="1">
    <location>
        <begin position="265"/>
        <end position="286"/>
    </location>
</feature>
<evidence type="ECO:0000259" key="2">
    <source>
        <dbReference type="Pfam" id="PF06580"/>
    </source>
</evidence>
<evidence type="ECO:0000313" key="3">
    <source>
        <dbReference type="EMBL" id="MCA5005170.1"/>
    </source>
</evidence>
<reference evidence="3" key="1">
    <citation type="submission" date="2020-10" db="EMBL/GenBank/DDBJ databases">
        <authorList>
            <person name="Lu T."/>
            <person name="Wang Q."/>
            <person name="Han X."/>
        </authorList>
    </citation>
    <scope>NUCLEOTIDE SEQUENCE</scope>
    <source>
        <strain evidence="3">WQ 366</strain>
    </source>
</reference>
<proteinExistence type="predicted"/>
<organism evidence="3 4">
    <name type="scientific">Sphingobacterium bovistauri</name>
    <dbReference type="NCBI Taxonomy" id="2781959"/>
    <lineage>
        <taxon>Bacteria</taxon>
        <taxon>Pseudomonadati</taxon>
        <taxon>Bacteroidota</taxon>
        <taxon>Sphingobacteriia</taxon>
        <taxon>Sphingobacteriales</taxon>
        <taxon>Sphingobacteriaceae</taxon>
        <taxon>Sphingobacterium</taxon>
    </lineage>
</organism>
<dbReference type="InterPro" id="IPR050640">
    <property type="entry name" value="Bact_2-comp_sensor_kinase"/>
</dbReference>
<accession>A0ABS7Z8H8</accession>
<feature type="transmembrane region" description="Helical" evidence="1">
    <location>
        <begin position="232"/>
        <end position="253"/>
    </location>
</feature>
<dbReference type="PANTHER" id="PTHR34220">
    <property type="entry name" value="SENSOR HISTIDINE KINASE YPDA"/>
    <property type="match status" value="1"/>
</dbReference>
<dbReference type="GO" id="GO:0016301">
    <property type="term" value="F:kinase activity"/>
    <property type="evidence" value="ECO:0007669"/>
    <property type="project" value="UniProtKB-KW"/>
</dbReference>
<feature type="transmembrane region" description="Helical" evidence="1">
    <location>
        <begin position="60"/>
        <end position="78"/>
    </location>
</feature>
<keyword evidence="1" id="KW-1133">Transmembrane helix</keyword>
<evidence type="ECO:0000256" key="1">
    <source>
        <dbReference type="SAM" id="Phobius"/>
    </source>
</evidence>
<feature type="transmembrane region" description="Helical" evidence="1">
    <location>
        <begin position="196"/>
        <end position="220"/>
    </location>
</feature>
<dbReference type="Proteomes" id="UP001165302">
    <property type="component" value="Unassembled WGS sequence"/>
</dbReference>
<keyword evidence="3" id="KW-0808">Transferase</keyword>
<feature type="transmembrane region" description="Helical" evidence="1">
    <location>
        <begin position="90"/>
        <end position="109"/>
    </location>
</feature>
<sequence>MKPTKDLINKIEFWIATIIYILVISTYFKNTIAHDVPEVIYFIEAKVTFSYFYNYFFPKFINATLVYIGFLLLNFLILQQFRKENSYKPIAYIALALIVMSTAFGVTKTHLDAYELMTYSSLQKAYNNFFFRELYHAFKLTMYVIGYFLLKELLIAKASQLKISGEQKTVKTLVLSLSSLWLIGFLFIQFSNSAKFLNITWTGLVISALTNYIYVTYFLLPKSKTQNRYNYYFRTFIFTLTSYIPISIILILISRIFHMEVEQPFFLFLIFSFPINILIIAPLAQFKYNSNRKTRELIGNLRGAIDTTNSNLNLLKSQINPHFLFNTLNSLYGTAIVEEAHRTSIGIQKLGDMMRFMLHENTQDYISLNRDIAYLEDYIVLQNLRLQDDLNDNIVVNLERSMKDFRIVPMLLIPFVENAYKFSISNLTPSKIEISLKTEENVLFFDVTNSINPIAEQKKEKSGVGLENVKSRLEIFYPNDYELVMHKTPQQYFVHLKINLEDKL</sequence>
<comment type="caution">
    <text evidence="3">The sequence shown here is derived from an EMBL/GenBank/DDBJ whole genome shotgun (WGS) entry which is preliminary data.</text>
</comment>
<feature type="transmembrane region" description="Helical" evidence="1">
    <location>
        <begin position="129"/>
        <end position="150"/>
    </location>
</feature>
<keyword evidence="1" id="KW-0472">Membrane</keyword>
<dbReference type="RefSeq" id="WP_225552645.1">
    <property type="nucleotide sequence ID" value="NZ_JADEYP010000013.1"/>
</dbReference>
<evidence type="ECO:0000313" key="4">
    <source>
        <dbReference type="Proteomes" id="UP001165302"/>
    </source>
</evidence>
<feature type="transmembrane region" description="Helical" evidence="1">
    <location>
        <begin position="170"/>
        <end position="190"/>
    </location>
</feature>
<keyword evidence="1" id="KW-0812">Transmembrane</keyword>
<gene>
    <name evidence="3" type="ORF">IPZ78_08395</name>
</gene>
<name>A0ABS7Z8H8_9SPHI</name>
<feature type="domain" description="Signal transduction histidine kinase internal region" evidence="2">
    <location>
        <begin position="311"/>
        <end position="390"/>
    </location>
</feature>
<protein>
    <submittedName>
        <fullName evidence="3">Histidine kinase</fullName>
    </submittedName>
</protein>
<dbReference type="PANTHER" id="PTHR34220:SF7">
    <property type="entry name" value="SENSOR HISTIDINE KINASE YPDA"/>
    <property type="match status" value="1"/>
</dbReference>
<dbReference type="InterPro" id="IPR036890">
    <property type="entry name" value="HATPase_C_sf"/>
</dbReference>
<dbReference type="Gene3D" id="3.30.565.10">
    <property type="entry name" value="Histidine kinase-like ATPase, C-terminal domain"/>
    <property type="match status" value="1"/>
</dbReference>
<keyword evidence="4" id="KW-1185">Reference proteome</keyword>
<dbReference type="InterPro" id="IPR010559">
    <property type="entry name" value="Sig_transdc_His_kin_internal"/>
</dbReference>
<dbReference type="EMBL" id="JADEYP010000013">
    <property type="protein sequence ID" value="MCA5005170.1"/>
    <property type="molecule type" value="Genomic_DNA"/>
</dbReference>
<dbReference type="SUPFAM" id="SSF55874">
    <property type="entry name" value="ATPase domain of HSP90 chaperone/DNA topoisomerase II/histidine kinase"/>
    <property type="match status" value="1"/>
</dbReference>
<feature type="transmembrane region" description="Helical" evidence="1">
    <location>
        <begin position="12"/>
        <end position="28"/>
    </location>
</feature>
<keyword evidence="3" id="KW-0418">Kinase</keyword>